<name>A0ABS1DG95_9PROT</name>
<dbReference type="RefSeq" id="WP_200340715.1">
    <property type="nucleotide sequence ID" value="NZ_NRRL01000022.1"/>
</dbReference>
<organism evidence="2 3">
    <name type="scientific">Rhodovibrio sodomensis</name>
    <dbReference type="NCBI Taxonomy" id="1088"/>
    <lineage>
        <taxon>Bacteria</taxon>
        <taxon>Pseudomonadati</taxon>
        <taxon>Pseudomonadota</taxon>
        <taxon>Alphaproteobacteria</taxon>
        <taxon>Rhodospirillales</taxon>
        <taxon>Rhodovibrionaceae</taxon>
        <taxon>Rhodovibrio</taxon>
    </lineage>
</organism>
<dbReference type="Gene3D" id="1.10.260.40">
    <property type="entry name" value="lambda repressor-like DNA-binding domains"/>
    <property type="match status" value="1"/>
</dbReference>
<protein>
    <recommendedName>
        <fullName evidence="1">HTH cro/C1-type domain-containing protein</fullName>
    </recommendedName>
</protein>
<dbReference type="EMBL" id="NRRL01000022">
    <property type="protein sequence ID" value="MBK1668405.1"/>
    <property type="molecule type" value="Genomic_DNA"/>
</dbReference>
<gene>
    <name evidence="2" type="ORF">CKO28_10195</name>
</gene>
<dbReference type="InterPro" id="IPR010982">
    <property type="entry name" value="Lambda_DNA-bd_dom_sf"/>
</dbReference>
<sequence length="108" mass="11712">MTAEDTARGNPHAGSSFDDFLRADGQYAAVTAAALKRVVARQLVQAMADQEITKTEMARRLETSRAQLDRLLDPDNTKVQLDTLQRAANAVGRSLEIGLVDAGDRASR</sequence>
<evidence type="ECO:0000259" key="1">
    <source>
        <dbReference type="Pfam" id="PF13443"/>
    </source>
</evidence>
<comment type="caution">
    <text evidence="2">The sequence shown here is derived from an EMBL/GenBank/DDBJ whole genome shotgun (WGS) entry which is preliminary data.</text>
</comment>
<feature type="domain" description="HTH cro/C1-type" evidence="1">
    <location>
        <begin position="45"/>
        <end position="90"/>
    </location>
</feature>
<evidence type="ECO:0000313" key="2">
    <source>
        <dbReference type="EMBL" id="MBK1668405.1"/>
    </source>
</evidence>
<keyword evidence="3" id="KW-1185">Reference proteome</keyword>
<dbReference type="Proteomes" id="UP001296873">
    <property type="component" value="Unassembled WGS sequence"/>
</dbReference>
<dbReference type="Pfam" id="PF13443">
    <property type="entry name" value="HTH_26"/>
    <property type="match status" value="1"/>
</dbReference>
<evidence type="ECO:0000313" key="3">
    <source>
        <dbReference type="Proteomes" id="UP001296873"/>
    </source>
</evidence>
<accession>A0ABS1DG95</accession>
<dbReference type="SUPFAM" id="SSF47413">
    <property type="entry name" value="lambda repressor-like DNA-binding domains"/>
    <property type="match status" value="1"/>
</dbReference>
<proteinExistence type="predicted"/>
<reference evidence="2 3" key="1">
    <citation type="journal article" date="2020" name="Microorganisms">
        <title>Osmotic Adaptation and Compatible Solute Biosynthesis of Phototrophic Bacteria as Revealed from Genome Analyses.</title>
        <authorList>
            <person name="Imhoff J.F."/>
            <person name="Rahn T."/>
            <person name="Kunzel S."/>
            <person name="Keller A."/>
            <person name="Neulinger S.C."/>
        </authorList>
    </citation>
    <scope>NUCLEOTIDE SEQUENCE [LARGE SCALE GENOMIC DNA]</scope>
    <source>
        <strain evidence="2 3">DSM 9895</strain>
    </source>
</reference>
<dbReference type="InterPro" id="IPR001387">
    <property type="entry name" value="Cro/C1-type_HTH"/>
</dbReference>